<name>A0ABP7XBZ6_9FLAO</name>
<dbReference type="InterPro" id="IPR012042">
    <property type="entry name" value="NeuTTM/CthTTM-like"/>
</dbReference>
<dbReference type="CDD" id="cd07891">
    <property type="entry name" value="CYTH-like_CthTTM-like_1"/>
    <property type="match status" value="1"/>
</dbReference>
<dbReference type="PANTHER" id="PTHR40114:SF1">
    <property type="entry name" value="SLR0698 PROTEIN"/>
    <property type="match status" value="1"/>
</dbReference>
<dbReference type="SUPFAM" id="SSF55154">
    <property type="entry name" value="CYTH-like phosphatases"/>
    <property type="match status" value="1"/>
</dbReference>
<proteinExistence type="predicted"/>
<dbReference type="PROSITE" id="PS51707">
    <property type="entry name" value="CYTH"/>
    <property type="match status" value="1"/>
</dbReference>
<feature type="domain" description="CYTH" evidence="1">
    <location>
        <begin position="1"/>
        <end position="149"/>
    </location>
</feature>
<sequence length="155" mass="18085">MIEIERKFLLTSEAFKQVAENSTHIIQGYLNADPNRTVRVRITDKKGFLTIKGKSNETGISRFEWEKEIDFSEAKELIKLCEKEVIEKIRYEITSGTHIIEVDEFFGNNEGLLLAEIELNDENESFLKPDWIGKEVTGDPRYYNSFISKNPYTLW</sequence>
<dbReference type="RefSeq" id="WP_344925054.1">
    <property type="nucleotide sequence ID" value="NZ_BAABCW010000002.1"/>
</dbReference>
<dbReference type="PIRSF" id="PIRSF016487">
    <property type="entry name" value="CYTH_UCP016487"/>
    <property type="match status" value="1"/>
</dbReference>
<reference evidence="3" key="1">
    <citation type="journal article" date="2019" name="Int. J. Syst. Evol. Microbiol.">
        <title>The Global Catalogue of Microorganisms (GCM) 10K type strain sequencing project: providing services to taxonomists for standard genome sequencing and annotation.</title>
        <authorList>
            <consortium name="The Broad Institute Genomics Platform"/>
            <consortium name="The Broad Institute Genome Sequencing Center for Infectious Disease"/>
            <person name="Wu L."/>
            <person name="Ma J."/>
        </authorList>
    </citation>
    <scope>NUCLEOTIDE SEQUENCE [LARGE SCALE GENOMIC DNA]</scope>
    <source>
        <strain evidence="3">JCM 17106</strain>
    </source>
</reference>
<evidence type="ECO:0000313" key="3">
    <source>
        <dbReference type="Proteomes" id="UP001500459"/>
    </source>
</evidence>
<evidence type="ECO:0000313" key="2">
    <source>
        <dbReference type="EMBL" id="GAA4111038.1"/>
    </source>
</evidence>
<dbReference type="Proteomes" id="UP001500459">
    <property type="component" value="Unassembled WGS sequence"/>
</dbReference>
<dbReference type="SMART" id="SM01118">
    <property type="entry name" value="CYTH"/>
    <property type="match status" value="1"/>
</dbReference>
<dbReference type="Pfam" id="PF01928">
    <property type="entry name" value="CYTH"/>
    <property type="match status" value="1"/>
</dbReference>
<comment type="caution">
    <text evidence="2">The sequence shown here is derived from an EMBL/GenBank/DDBJ whole genome shotgun (WGS) entry which is preliminary data.</text>
</comment>
<keyword evidence="3" id="KW-1185">Reference proteome</keyword>
<dbReference type="PANTHER" id="PTHR40114">
    <property type="entry name" value="SLR0698 PROTEIN"/>
    <property type="match status" value="1"/>
</dbReference>
<dbReference type="InterPro" id="IPR023577">
    <property type="entry name" value="CYTH_domain"/>
</dbReference>
<evidence type="ECO:0000259" key="1">
    <source>
        <dbReference type="PROSITE" id="PS51707"/>
    </source>
</evidence>
<dbReference type="InterPro" id="IPR033469">
    <property type="entry name" value="CYTH-like_dom_sf"/>
</dbReference>
<dbReference type="EMBL" id="BAABCW010000002">
    <property type="protein sequence ID" value="GAA4111038.1"/>
    <property type="molecule type" value="Genomic_DNA"/>
</dbReference>
<dbReference type="Gene3D" id="2.40.320.10">
    <property type="entry name" value="Hypothetical Protein Pfu-838710-001"/>
    <property type="match status" value="1"/>
</dbReference>
<organism evidence="2 3">
    <name type="scientific">Aquimarina addita</name>
    <dbReference type="NCBI Taxonomy" id="870485"/>
    <lineage>
        <taxon>Bacteria</taxon>
        <taxon>Pseudomonadati</taxon>
        <taxon>Bacteroidota</taxon>
        <taxon>Flavobacteriia</taxon>
        <taxon>Flavobacteriales</taxon>
        <taxon>Flavobacteriaceae</taxon>
        <taxon>Aquimarina</taxon>
    </lineage>
</organism>
<gene>
    <name evidence="2" type="ORF">GCM10022393_08460</name>
</gene>
<protein>
    <submittedName>
        <fullName evidence="2">CYTH domain-containing protein</fullName>
    </submittedName>
</protein>
<accession>A0ABP7XBZ6</accession>